<evidence type="ECO:0000256" key="1">
    <source>
        <dbReference type="SAM" id="Phobius"/>
    </source>
</evidence>
<proteinExistence type="predicted"/>
<accession>A0A443IYX5</accession>
<gene>
    <name evidence="5" type="ORF">D2T29_03715</name>
    <name evidence="3" type="ORF">D2T30_21885</name>
    <name evidence="4" type="ORF">D2T31_07250</name>
    <name evidence="2" type="ORF">D2T33_06890</name>
</gene>
<comment type="caution">
    <text evidence="3">The sequence shown here is derived from an EMBL/GenBank/DDBJ whole genome shotgun (WGS) entry which is preliminary data.</text>
</comment>
<dbReference type="EMBL" id="SAUY01000003">
    <property type="protein sequence ID" value="RWR34018.1"/>
    <property type="molecule type" value="Genomic_DNA"/>
</dbReference>
<reference evidence="6 7" key="1">
    <citation type="submission" date="2019-01" db="EMBL/GenBank/DDBJ databases">
        <title>Sinorhodobacter populi sp. nov. isolated from the symptomatic bark tissue of Populus euramericana canker.</title>
        <authorList>
            <person name="Xu G."/>
        </authorList>
    </citation>
    <scope>NUCLEOTIDE SEQUENCE [LARGE SCALE GENOMIC DNA]</scope>
    <source>
        <strain evidence="5 6">07D10-4-3</strain>
        <strain evidence="2 9">2D-5</strain>
        <strain evidence="4 8">D19-10-3-21</strain>
        <strain evidence="3 7">SK2B-1</strain>
    </source>
</reference>
<evidence type="ECO:0000313" key="9">
    <source>
        <dbReference type="Proteomes" id="UP000285710"/>
    </source>
</evidence>
<dbReference type="Proteomes" id="UP000284476">
    <property type="component" value="Unassembled WGS sequence"/>
</dbReference>
<evidence type="ECO:0000313" key="8">
    <source>
        <dbReference type="Proteomes" id="UP000285295"/>
    </source>
</evidence>
<sequence>MTEKDALAIHNERMKLLAGFVNAIALGLIGFAVLRPLTDSLTGGLSWAVAGWGIVGLAMHGLSHYILGNIRKQEMP</sequence>
<evidence type="ECO:0008006" key="10">
    <source>
        <dbReference type="Google" id="ProtNLM"/>
    </source>
</evidence>
<dbReference type="EMBL" id="SAUZ01000045">
    <property type="protein sequence ID" value="RWR16373.1"/>
    <property type="molecule type" value="Genomic_DNA"/>
</dbReference>
<protein>
    <recommendedName>
        <fullName evidence="10">2TM domain-containing protein</fullName>
    </recommendedName>
</protein>
<evidence type="ECO:0000313" key="2">
    <source>
        <dbReference type="EMBL" id="RWR13425.1"/>
    </source>
</evidence>
<accession>A0A443J7F4</accession>
<accession>A0A443KMJ7</accession>
<evidence type="ECO:0000313" key="4">
    <source>
        <dbReference type="EMBL" id="RWR30761.1"/>
    </source>
</evidence>
<feature type="transmembrane region" description="Helical" evidence="1">
    <location>
        <begin position="16"/>
        <end position="34"/>
    </location>
</feature>
<dbReference type="OrthoDB" id="7871392at2"/>
<dbReference type="Proteomes" id="UP000285710">
    <property type="component" value="Unassembled WGS sequence"/>
</dbReference>
<organism evidence="3 7">
    <name type="scientific">Paenirhodobacter populi</name>
    <dbReference type="NCBI Taxonomy" id="2306993"/>
    <lineage>
        <taxon>Bacteria</taxon>
        <taxon>Pseudomonadati</taxon>
        <taxon>Pseudomonadota</taxon>
        <taxon>Alphaproteobacteria</taxon>
        <taxon>Rhodobacterales</taxon>
        <taxon>Rhodobacter group</taxon>
        <taxon>Paenirhodobacter</taxon>
    </lineage>
</organism>
<keyword evidence="1" id="KW-0812">Transmembrane</keyword>
<evidence type="ECO:0000313" key="7">
    <source>
        <dbReference type="Proteomes" id="UP000284476"/>
    </source>
</evidence>
<keyword evidence="9" id="KW-1185">Reference proteome</keyword>
<keyword evidence="1" id="KW-0472">Membrane</keyword>
<evidence type="ECO:0000313" key="3">
    <source>
        <dbReference type="EMBL" id="RWR16373.1"/>
    </source>
</evidence>
<dbReference type="EMBL" id="SAUX01000007">
    <property type="protein sequence ID" value="RWR30761.1"/>
    <property type="molecule type" value="Genomic_DNA"/>
</dbReference>
<dbReference type="Proteomes" id="UP000284451">
    <property type="component" value="Unassembled WGS sequence"/>
</dbReference>
<dbReference type="RefSeq" id="WP_128184306.1">
    <property type="nucleotide sequence ID" value="NZ_JBHRSO010000025.1"/>
</dbReference>
<accession>A0A443KD65</accession>
<dbReference type="AlphaFoldDB" id="A0A443J7F4"/>
<reference evidence="6 7" key="2">
    <citation type="submission" date="2019-01" db="EMBL/GenBank/DDBJ databases">
        <authorList>
            <person name="Li Y."/>
        </authorList>
    </citation>
    <scope>NUCLEOTIDE SEQUENCE [LARGE SCALE GENOMIC DNA]</scope>
    <source>
        <strain evidence="5 6">07D10-4-3</strain>
        <strain evidence="2 9">2D-5</strain>
        <strain evidence="4 8">D19-10-3-21</strain>
        <strain evidence="3 7">SK2B-1</strain>
    </source>
</reference>
<dbReference type="EMBL" id="SAUW01000005">
    <property type="protein sequence ID" value="RWR13425.1"/>
    <property type="molecule type" value="Genomic_DNA"/>
</dbReference>
<evidence type="ECO:0000313" key="6">
    <source>
        <dbReference type="Proteomes" id="UP000284451"/>
    </source>
</evidence>
<dbReference type="Proteomes" id="UP000285295">
    <property type="component" value="Unassembled WGS sequence"/>
</dbReference>
<keyword evidence="1" id="KW-1133">Transmembrane helix</keyword>
<feature type="transmembrane region" description="Helical" evidence="1">
    <location>
        <begin position="46"/>
        <end position="67"/>
    </location>
</feature>
<name>A0A443J7F4_9RHOB</name>
<evidence type="ECO:0000313" key="5">
    <source>
        <dbReference type="EMBL" id="RWR34018.1"/>
    </source>
</evidence>